<evidence type="ECO:0000256" key="9">
    <source>
        <dbReference type="SAM" id="Phobius"/>
    </source>
</evidence>
<organism evidence="10 11">
    <name type="scientific">Xenopus tropicalis</name>
    <name type="common">Western clawed frog</name>
    <name type="synonym">Silurana tropicalis</name>
    <dbReference type="NCBI Taxonomy" id="8364"/>
    <lineage>
        <taxon>Eukaryota</taxon>
        <taxon>Metazoa</taxon>
        <taxon>Chordata</taxon>
        <taxon>Craniata</taxon>
        <taxon>Vertebrata</taxon>
        <taxon>Euteleostomi</taxon>
        <taxon>Amphibia</taxon>
        <taxon>Batrachia</taxon>
        <taxon>Anura</taxon>
        <taxon>Pipoidea</taxon>
        <taxon>Pipidae</taxon>
        <taxon>Xenopodinae</taxon>
        <taxon>Xenopus</taxon>
        <taxon>Silurana</taxon>
    </lineage>
</organism>
<dbReference type="OMA" id="TMLETHK"/>
<dbReference type="FunFam" id="1.20.5.340:FF:000015">
    <property type="entry name" value="Mitochondrial calcium uniporter regulator 1"/>
    <property type="match status" value="1"/>
</dbReference>
<evidence type="ECO:0000256" key="4">
    <source>
        <dbReference type="ARBA" id="ARBA00022989"/>
    </source>
</evidence>
<dbReference type="PANTHER" id="PTHR14360:SF11">
    <property type="entry name" value="MITOCHONDRIAL CALCIUM UNIPORTER REGULATOR 1"/>
    <property type="match status" value="1"/>
</dbReference>
<evidence type="ECO:0000256" key="6">
    <source>
        <dbReference type="ARBA" id="ARBA00023128"/>
    </source>
</evidence>
<evidence type="ECO:0000256" key="2">
    <source>
        <dbReference type="ARBA" id="ARBA00007224"/>
    </source>
</evidence>
<keyword evidence="5 8" id="KW-0175">Coiled coil</keyword>
<protein>
    <submittedName>
        <fullName evidence="11">Mitochondrial calcium uniporter regulator 1 isoform X1</fullName>
    </submittedName>
</protein>
<dbReference type="Proteomes" id="UP000008143">
    <property type="component" value="Chromosome 6"/>
</dbReference>
<keyword evidence="7 9" id="KW-0472">Membrane</keyword>
<dbReference type="Gene3D" id="1.20.5.340">
    <property type="match status" value="1"/>
</dbReference>
<dbReference type="GeneID" id="780306"/>
<dbReference type="InterPro" id="IPR024461">
    <property type="entry name" value="CCDC90-like"/>
</dbReference>
<proteinExistence type="inferred from homology"/>
<dbReference type="Xenbase" id="XB-GENE-995495">
    <property type="gene designation" value="mcur1"/>
</dbReference>
<evidence type="ECO:0000256" key="7">
    <source>
        <dbReference type="ARBA" id="ARBA00023136"/>
    </source>
</evidence>
<keyword evidence="6" id="KW-0496">Mitochondrion</keyword>
<dbReference type="GO" id="GO:0031966">
    <property type="term" value="C:mitochondrial membrane"/>
    <property type="evidence" value="ECO:0007669"/>
    <property type="project" value="UniProtKB-SubCell"/>
</dbReference>
<comment type="subcellular location">
    <subcellularLocation>
        <location evidence="1">Mitochondrion membrane</location>
        <topology evidence="1">Single-pass membrane protein</topology>
    </subcellularLocation>
</comment>
<evidence type="ECO:0000313" key="11">
    <source>
        <dbReference type="RefSeq" id="XP_017950198.2"/>
    </source>
</evidence>
<dbReference type="CTD" id="63933"/>
<reference evidence="11" key="1">
    <citation type="submission" date="2025-08" db="UniProtKB">
        <authorList>
            <consortium name="RefSeq"/>
        </authorList>
    </citation>
    <scope>IDENTIFICATION</scope>
    <source>
        <strain evidence="11">Nigerian</strain>
        <tissue evidence="11">Liver and blood</tissue>
    </source>
</reference>
<comment type="similarity">
    <text evidence="2">Belongs to the CCDC90 family.</text>
</comment>
<gene>
    <name evidence="11 12" type="primary">mcur1</name>
    <name evidence="11" type="synonym">ccdc90a</name>
</gene>
<keyword evidence="10" id="KW-1185">Reference proteome</keyword>
<evidence type="ECO:0000313" key="12">
    <source>
        <dbReference type="Xenbase" id="XB-GENE-995495"/>
    </source>
</evidence>
<dbReference type="Pfam" id="PF07798">
    <property type="entry name" value="CCDC90-like"/>
    <property type="match status" value="1"/>
</dbReference>
<dbReference type="AGR" id="Xenbase:XB-GENE-995495"/>
<keyword evidence="3 9" id="KW-0812">Transmembrane</keyword>
<dbReference type="OrthoDB" id="889336at2759"/>
<dbReference type="RefSeq" id="XP_017950198.2">
    <property type="nucleotide sequence ID" value="XM_018094709.2"/>
</dbReference>
<sequence>MSRLQLRFLLRRALSGSGCPRYSLPGSGCPGCFLPRVTCFRGEPIGTDFNIITSTMQYNLDKRNIYTSVGKHYFFDTHAVVQLLEANGFSAEQSEIVVSALVKILNVNMNLIHKDMVTKEQQEISLQQVMSLIASVKKDMIILEKSEFSALRTQNEKVKIELQQLKKQLNDSIVKVRASNKLDFNLEKSRVKEMHADNERKLLELRTSIVELHSQQDRGLTQTKRKIDTEVSGVKTMQESHKLDTIKYLAGSVFTCLTIALGFYRLWI</sequence>
<feature type="transmembrane region" description="Helical" evidence="9">
    <location>
        <begin position="248"/>
        <end position="267"/>
    </location>
</feature>
<accession>A0A8J0T1J6</accession>
<dbReference type="PANTHER" id="PTHR14360">
    <property type="entry name" value="PROTEIN FMP32, MITOCHONDRIAL"/>
    <property type="match status" value="1"/>
</dbReference>
<evidence type="ECO:0000256" key="5">
    <source>
        <dbReference type="ARBA" id="ARBA00023054"/>
    </source>
</evidence>
<evidence type="ECO:0000256" key="1">
    <source>
        <dbReference type="ARBA" id="ARBA00004304"/>
    </source>
</evidence>
<keyword evidence="4 9" id="KW-1133">Transmembrane helix</keyword>
<feature type="coiled-coil region" evidence="8">
    <location>
        <begin position="148"/>
        <end position="175"/>
    </location>
</feature>
<name>A0A8J0T1J6_XENTR</name>
<evidence type="ECO:0000256" key="3">
    <source>
        <dbReference type="ARBA" id="ARBA00022692"/>
    </source>
</evidence>
<evidence type="ECO:0000313" key="10">
    <source>
        <dbReference type="Proteomes" id="UP000008143"/>
    </source>
</evidence>
<dbReference type="AlphaFoldDB" id="A0A8J0T1J6"/>
<evidence type="ECO:0000256" key="8">
    <source>
        <dbReference type="SAM" id="Coils"/>
    </source>
</evidence>